<evidence type="ECO:0000256" key="7">
    <source>
        <dbReference type="ARBA" id="ARBA00023065"/>
    </source>
</evidence>
<dbReference type="PANTHER" id="PTHR10117">
    <property type="entry name" value="TRANSIENT RECEPTOR POTENTIAL CHANNEL"/>
    <property type="match status" value="1"/>
</dbReference>
<dbReference type="Gene3D" id="1.25.40.20">
    <property type="entry name" value="Ankyrin repeat-containing domain"/>
    <property type="match status" value="1"/>
</dbReference>
<keyword evidence="8 11" id="KW-0472">Membrane</keyword>
<feature type="transmembrane region" description="Helical" evidence="11">
    <location>
        <begin position="670"/>
        <end position="692"/>
    </location>
</feature>
<dbReference type="SMART" id="SM01420">
    <property type="entry name" value="TRP_2"/>
    <property type="match status" value="1"/>
</dbReference>
<dbReference type="NCBIfam" id="TIGR00870">
    <property type="entry name" value="trp"/>
    <property type="match status" value="1"/>
</dbReference>
<dbReference type="Proteomes" id="UP000663879">
    <property type="component" value="Unassembled WGS sequence"/>
</dbReference>
<evidence type="ECO:0000256" key="11">
    <source>
        <dbReference type="SAM" id="Phobius"/>
    </source>
</evidence>
<evidence type="ECO:0000256" key="8">
    <source>
        <dbReference type="ARBA" id="ARBA00023136"/>
    </source>
</evidence>
<accession>A0A813MBG6</accession>
<feature type="repeat" description="ANK" evidence="10">
    <location>
        <begin position="57"/>
        <end position="89"/>
    </location>
</feature>
<dbReference type="PRINTS" id="PR01097">
    <property type="entry name" value="TRNSRECEPTRP"/>
</dbReference>
<dbReference type="GO" id="GO:0034703">
    <property type="term" value="C:cation channel complex"/>
    <property type="evidence" value="ECO:0007669"/>
    <property type="project" value="TreeGrafter"/>
</dbReference>
<dbReference type="InterPro" id="IPR036770">
    <property type="entry name" value="Ankyrin_rpt-contain_sf"/>
</dbReference>
<evidence type="ECO:0000256" key="9">
    <source>
        <dbReference type="ARBA" id="ARBA00023303"/>
    </source>
</evidence>
<feature type="transmembrane region" description="Helical" evidence="11">
    <location>
        <begin position="323"/>
        <end position="346"/>
    </location>
</feature>
<reference evidence="13" key="1">
    <citation type="submission" date="2021-02" db="EMBL/GenBank/DDBJ databases">
        <authorList>
            <person name="Nowell W R."/>
        </authorList>
    </citation>
    <scope>NUCLEOTIDE SEQUENCE</scope>
    <source>
        <strain evidence="13">Ploen Becks lab</strain>
    </source>
</reference>
<evidence type="ECO:0000256" key="4">
    <source>
        <dbReference type="ARBA" id="ARBA00022737"/>
    </source>
</evidence>
<protein>
    <recommendedName>
        <fullName evidence="12">Transient receptor ion channel domain-containing protein</fullName>
    </recommendedName>
</protein>
<keyword evidence="2" id="KW-0813">Transport</keyword>
<keyword evidence="7" id="KW-0406">Ion transport</keyword>
<evidence type="ECO:0000313" key="13">
    <source>
        <dbReference type="EMBL" id="CAF0718901.1"/>
    </source>
</evidence>
<evidence type="ECO:0000256" key="2">
    <source>
        <dbReference type="ARBA" id="ARBA00022448"/>
    </source>
</evidence>
<dbReference type="InterPro" id="IPR002153">
    <property type="entry name" value="TRPC_channel"/>
</dbReference>
<feature type="transmembrane region" description="Helical" evidence="11">
    <location>
        <begin position="466"/>
        <end position="486"/>
    </location>
</feature>
<feature type="transmembrane region" description="Helical" evidence="11">
    <location>
        <begin position="584"/>
        <end position="606"/>
    </location>
</feature>
<evidence type="ECO:0000256" key="3">
    <source>
        <dbReference type="ARBA" id="ARBA00022692"/>
    </source>
</evidence>
<comment type="caution">
    <text evidence="13">The sequence shown here is derived from an EMBL/GenBank/DDBJ whole genome shotgun (WGS) entry which is preliminary data.</text>
</comment>
<dbReference type="EMBL" id="CAJNOC010000143">
    <property type="protein sequence ID" value="CAF0718901.1"/>
    <property type="molecule type" value="Genomic_DNA"/>
</dbReference>
<sequence length="1005" mass="116581">MFSKKKLRSNLGYGDIDPLTIDINERFINACENGDYPTVKRILLTIKDFNIEIADNLGRTALRLAVENEHLEVVQALLAKSDSAKIREALLLAIFLGHSHIAESILKHPKYKILNEKKFLNGDSDSFWQTPSSDDAQFPPDITPLILAAQYNRTEIVQMLIVRGDRIVKPHDFDCKCNECHNRFKFDSLRHAQSRLNSYRGLASESYISLVSIDPILSSFLLGRELRDLSMKEKFFKNEYLNLANNLSAYTVKLLSNVRGRDELEIVLNKTGKEGEEKYERLARLDLALKYKEKPFVAHPNCQQKLVEIWYTGLRPVSKMNNLFFSLLFICFIFFLPFLIVIYMIAPKTKAGNFMTQPCIKFITHTTFYAVFIALIIVSSLQFASEENKLQKFSSLYPSYYVNFTNYINNENISYKFFESDFYIRPSFPSNIDMVLTIWIIGLAWHEIKQIYQDGIRDYLLSVNNIIDSCMIVLYLGSFALKYYAIFSVNINLKKLESTSFWQTVNNLDQYDAETQKSIFYSFYWLNEDRFYWISFDPINVAEALFAIANLFSFGRVCFLLPANQNLGPLQITLGQMINDIFKFIVIFVIIFLAFMFSINNLYWYYLSNVRNNVEVNHHLDDETNSSITRAEKAFGTIQSTFTTIFWSIFGLGDSGNISLKPFNNQLTEFFGFILYGTFHIASIIVLLNMLIAMMTKSYESILQDSDVEWKFARSRLYMESIKKGGTLPVPLNIIPTPKSIFYIFKNIVGKIKGNEKKIPETSSDNGLDILARKSKIKNGDELTYTIVMQRIVKRFLLHNQRESSDSNERNFEELKQDLQMIRYEMQNDLKKSKEESFHSITLLHAGLTILGDEIFKNTTFMSENLNRFNEYKLYGNEMREMYKDEFAEHTTDENGEIIQTVSANHKQFPFQQFSMTPSKKKTNLKKHLSFYEIVNQALVHADSTETKSVLESSASIDQVGKENNEYTESNESIKKQVQFNELDTIHQIEDLENDIEVKQIDFIE</sequence>
<dbReference type="OrthoDB" id="2373987at2759"/>
<dbReference type="SMART" id="SM00248">
    <property type="entry name" value="ANK"/>
    <property type="match status" value="3"/>
</dbReference>
<organism evidence="13 14">
    <name type="scientific">Brachionus calyciflorus</name>
    <dbReference type="NCBI Taxonomy" id="104777"/>
    <lineage>
        <taxon>Eukaryota</taxon>
        <taxon>Metazoa</taxon>
        <taxon>Spiralia</taxon>
        <taxon>Gnathifera</taxon>
        <taxon>Rotifera</taxon>
        <taxon>Eurotatoria</taxon>
        <taxon>Monogononta</taxon>
        <taxon>Pseudotrocha</taxon>
        <taxon>Ploima</taxon>
        <taxon>Brachionidae</taxon>
        <taxon>Brachionus</taxon>
    </lineage>
</organism>
<keyword evidence="5 11" id="KW-1133">Transmembrane helix</keyword>
<dbReference type="PANTHER" id="PTHR10117:SF79">
    <property type="entry name" value="SHORT TRANSIENT RECEPTOR POTENTIAL CHANNEL 3-LIKE"/>
    <property type="match status" value="1"/>
</dbReference>
<dbReference type="GO" id="GO:0015279">
    <property type="term" value="F:store-operated calcium channel activity"/>
    <property type="evidence" value="ECO:0007669"/>
    <property type="project" value="TreeGrafter"/>
</dbReference>
<dbReference type="AlphaFoldDB" id="A0A813MBG6"/>
<dbReference type="InterPro" id="IPR002110">
    <property type="entry name" value="Ankyrin_rpt"/>
</dbReference>
<keyword evidence="4" id="KW-0677">Repeat</keyword>
<keyword evidence="3 11" id="KW-0812">Transmembrane</keyword>
<gene>
    <name evidence="13" type="ORF">OXX778_LOCUS1995</name>
</gene>
<evidence type="ECO:0000256" key="6">
    <source>
        <dbReference type="ARBA" id="ARBA00023043"/>
    </source>
</evidence>
<dbReference type="InterPro" id="IPR005821">
    <property type="entry name" value="Ion_trans_dom"/>
</dbReference>
<keyword evidence="6 10" id="KW-0040">ANK repeat</keyword>
<dbReference type="GO" id="GO:0005886">
    <property type="term" value="C:plasma membrane"/>
    <property type="evidence" value="ECO:0007669"/>
    <property type="project" value="TreeGrafter"/>
</dbReference>
<dbReference type="PROSITE" id="PS50088">
    <property type="entry name" value="ANK_REPEAT"/>
    <property type="match status" value="1"/>
</dbReference>
<dbReference type="SUPFAM" id="SSF48403">
    <property type="entry name" value="Ankyrin repeat"/>
    <property type="match status" value="1"/>
</dbReference>
<evidence type="ECO:0000256" key="1">
    <source>
        <dbReference type="ARBA" id="ARBA00004141"/>
    </source>
</evidence>
<dbReference type="Pfam" id="PF00023">
    <property type="entry name" value="Ank"/>
    <property type="match status" value="1"/>
</dbReference>
<comment type="subcellular location">
    <subcellularLocation>
        <location evidence="1">Membrane</location>
        <topology evidence="1">Multi-pass membrane protein</topology>
    </subcellularLocation>
</comment>
<feature type="transmembrane region" description="Helical" evidence="11">
    <location>
        <begin position="544"/>
        <end position="563"/>
    </location>
</feature>
<keyword evidence="14" id="KW-1185">Reference proteome</keyword>
<dbReference type="Pfam" id="PF12796">
    <property type="entry name" value="Ank_2"/>
    <property type="match status" value="1"/>
</dbReference>
<dbReference type="InterPro" id="IPR013555">
    <property type="entry name" value="TRP_dom"/>
</dbReference>
<keyword evidence="9" id="KW-0407">Ion channel</keyword>
<name>A0A813MBG6_9BILA</name>
<dbReference type="Pfam" id="PF00520">
    <property type="entry name" value="Ion_trans"/>
    <property type="match status" value="1"/>
</dbReference>
<evidence type="ECO:0000259" key="12">
    <source>
        <dbReference type="SMART" id="SM01420"/>
    </source>
</evidence>
<dbReference type="Pfam" id="PF08344">
    <property type="entry name" value="TRP_2"/>
    <property type="match status" value="1"/>
</dbReference>
<evidence type="ECO:0000256" key="5">
    <source>
        <dbReference type="ARBA" id="ARBA00022989"/>
    </source>
</evidence>
<evidence type="ECO:0000313" key="14">
    <source>
        <dbReference type="Proteomes" id="UP000663879"/>
    </source>
</evidence>
<dbReference type="GO" id="GO:0007338">
    <property type="term" value="P:single fertilization"/>
    <property type="evidence" value="ECO:0007669"/>
    <property type="project" value="TreeGrafter"/>
</dbReference>
<dbReference type="GO" id="GO:0051480">
    <property type="term" value="P:regulation of cytosolic calcium ion concentration"/>
    <property type="evidence" value="ECO:0007669"/>
    <property type="project" value="TreeGrafter"/>
</dbReference>
<feature type="domain" description="Transient receptor ion channel" evidence="12">
    <location>
        <begin position="175"/>
        <end position="237"/>
    </location>
</feature>
<proteinExistence type="predicted"/>
<evidence type="ECO:0000256" key="10">
    <source>
        <dbReference type="PROSITE-ProRule" id="PRU00023"/>
    </source>
</evidence>
<dbReference type="GO" id="GO:0070679">
    <property type="term" value="F:inositol 1,4,5 trisphosphate binding"/>
    <property type="evidence" value="ECO:0007669"/>
    <property type="project" value="TreeGrafter"/>
</dbReference>
<feature type="transmembrane region" description="Helical" evidence="11">
    <location>
        <begin position="367"/>
        <end position="385"/>
    </location>
</feature>